<dbReference type="Proteomes" id="UP000346198">
    <property type="component" value="Unassembled WGS sequence"/>
</dbReference>
<comment type="similarity">
    <text evidence="1">Belongs to the sulfatase family.</text>
</comment>
<evidence type="ECO:0000256" key="2">
    <source>
        <dbReference type="ARBA" id="ARBA00022801"/>
    </source>
</evidence>
<proteinExistence type="inferred from homology"/>
<accession>A0A6C2UEE4</accession>
<dbReference type="EMBL" id="CAAHFH010000001">
    <property type="protein sequence ID" value="VGO18525.1"/>
    <property type="molecule type" value="Genomic_DNA"/>
</dbReference>
<feature type="domain" description="Sulfatase N-terminal" evidence="3">
    <location>
        <begin position="46"/>
        <end position="97"/>
    </location>
</feature>
<sequence length="97" mass="10217">MTRPWTAAALNVKFNKHGTVSMKKNIPLALVVSAVLAIAASAAEQPNIILLFADDAGYADFGFQGSKTMKTPNLDKLAAEAVRFTQGYVAESACVAS</sequence>
<dbReference type="GO" id="GO:0004065">
    <property type="term" value="F:arylsulfatase activity"/>
    <property type="evidence" value="ECO:0007669"/>
    <property type="project" value="TreeGrafter"/>
</dbReference>
<dbReference type="InterPro" id="IPR017850">
    <property type="entry name" value="Alkaline_phosphatase_core_sf"/>
</dbReference>
<reference evidence="4 5" key="1">
    <citation type="submission" date="2019-04" db="EMBL/GenBank/DDBJ databases">
        <authorList>
            <person name="Van Vliet M D."/>
        </authorList>
    </citation>
    <scope>NUCLEOTIDE SEQUENCE [LARGE SCALE GENOMIC DNA]</scope>
    <source>
        <strain evidence="4 5">F21</strain>
    </source>
</reference>
<evidence type="ECO:0000313" key="4">
    <source>
        <dbReference type="EMBL" id="VGO18525.1"/>
    </source>
</evidence>
<dbReference type="InterPro" id="IPR000917">
    <property type="entry name" value="Sulfatase_N"/>
</dbReference>
<dbReference type="Pfam" id="PF00884">
    <property type="entry name" value="Sulfatase"/>
    <property type="match status" value="1"/>
</dbReference>
<keyword evidence="2" id="KW-0378">Hydrolase</keyword>
<organism evidence="4 5">
    <name type="scientific">Pontiella sulfatireligans</name>
    <dbReference type="NCBI Taxonomy" id="2750658"/>
    <lineage>
        <taxon>Bacteria</taxon>
        <taxon>Pseudomonadati</taxon>
        <taxon>Kiritimatiellota</taxon>
        <taxon>Kiritimatiellia</taxon>
        <taxon>Kiritimatiellales</taxon>
        <taxon>Pontiellaceae</taxon>
        <taxon>Pontiella</taxon>
    </lineage>
</organism>
<evidence type="ECO:0000313" key="5">
    <source>
        <dbReference type="Proteomes" id="UP000346198"/>
    </source>
</evidence>
<keyword evidence="5" id="KW-1185">Reference proteome</keyword>
<evidence type="ECO:0000256" key="1">
    <source>
        <dbReference type="ARBA" id="ARBA00008779"/>
    </source>
</evidence>
<dbReference type="AlphaFoldDB" id="A0A6C2UEE4"/>
<name>A0A6C2UEE4_9BACT</name>
<gene>
    <name evidence="4" type="primary">atsA_43</name>
    <name evidence="4" type="ORF">SCARR_00578</name>
</gene>
<protein>
    <submittedName>
        <fullName evidence="4">Arylsulfatase</fullName>
    </submittedName>
</protein>
<dbReference type="PANTHER" id="PTHR42693">
    <property type="entry name" value="ARYLSULFATASE FAMILY MEMBER"/>
    <property type="match status" value="1"/>
</dbReference>
<dbReference type="InterPro" id="IPR050738">
    <property type="entry name" value="Sulfatase"/>
</dbReference>
<dbReference type="Gene3D" id="3.40.720.10">
    <property type="entry name" value="Alkaline Phosphatase, subunit A"/>
    <property type="match status" value="1"/>
</dbReference>
<dbReference type="SUPFAM" id="SSF53649">
    <property type="entry name" value="Alkaline phosphatase-like"/>
    <property type="match status" value="1"/>
</dbReference>
<evidence type="ECO:0000259" key="3">
    <source>
        <dbReference type="Pfam" id="PF00884"/>
    </source>
</evidence>
<dbReference type="PANTHER" id="PTHR42693:SF53">
    <property type="entry name" value="ENDO-4-O-SULFATASE"/>
    <property type="match status" value="1"/>
</dbReference>